<name>A0AAE0XXF1_9GAST</name>
<reference evidence="2" key="1">
    <citation type="journal article" date="2023" name="G3 (Bethesda)">
        <title>A reference genome for the long-term kleptoplast-retaining sea slug Elysia crispata morphotype clarki.</title>
        <authorList>
            <person name="Eastman K.E."/>
            <person name="Pendleton A.L."/>
            <person name="Shaikh M.A."/>
            <person name="Suttiyut T."/>
            <person name="Ogas R."/>
            <person name="Tomko P."/>
            <person name="Gavelis G."/>
            <person name="Widhalm J.R."/>
            <person name="Wisecaver J.H."/>
        </authorList>
    </citation>
    <scope>NUCLEOTIDE SEQUENCE</scope>
    <source>
        <strain evidence="2">ECLA1</strain>
    </source>
</reference>
<evidence type="ECO:0000313" key="2">
    <source>
        <dbReference type="EMBL" id="KAK3722051.1"/>
    </source>
</evidence>
<dbReference type="EMBL" id="JAWDGP010007383">
    <property type="protein sequence ID" value="KAK3722051.1"/>
    <property type="molecule type" value="Genomic_DNA"/>
</dbReference>
<comment type="caution">
    <text evidence="2">The sequence shown here is derived from an EMBL/GenBank/DDBJ whole genome shotgun (WGS) entry which is preliminary data.</text>
</comment>
<keyword evidence="3" id="KW-1185">Reference proteome</keyword>
<feature type="region of interest" description="Disordered" evidence="1">
    <location>
        <begin position="478"/>
        <end position="497"/>
    </location>
</feature>
<evidence type="ECO:0000256" key="1">
    <source>
        <dbReference type="SAM" id="MobiDB-lite"/>
    </source>
</evidence>
<dbReference type="Proteomes" id="UP001283361">
    <property type="component" value="Unassembled WGS sequence"/>
</dbReference>
<proteinExistence type="predicted"/>
<protein>
    <submittedName>
        <fullName evidence="2">Uncharacterized protein</fullName>
    </submittedName>
</protein>
<accession>A0AAE0XXF1</accession>
<sequence>MPRSPCPLFSISRSPVPPVFYLQIARVLCFLSPDRPCPCFLSPDRPCPLFSISRSPVPPVFYLQIARAPCFLSPHRPWPHPPQPIAYLQSTYAPYCLSPDRPSPVPPVFYLQIARALCFLSPDRPCPLISFSTSSVAPPTPTYCLSPKHLCPLLLFSRSPVPPVFHLQIARAPFFYLQIARAPCFLSPHRPWRHPPQPIAYLQSTYAPYCLSPDRPCPLFSIFRLPVPPVFHLQIARAPCFLSPDRPCPPHLVAKFDADPSQIYFGKPLTVHCWAAVGTGGHLYWALLTWDDRKHTWRYDTMDLMDDKVHIVGALDKTQPLRGPTMSSSITIAKPRHFSGSSVACIVERPQHGARRAQIAHNSAEPLSVATAPIEIIYPADVPRLLVNYHDPPTTVYIHRQVVAYCSALLKKKVGKSQETPPLLSAIQDDALENIKIIISDSKSDNIPSSNREDLRIHQIVHDLDLNLPGHPHRNCQHVSGGGAERQSVRQTVKPIT</sequence>
<evidence type="ECO:0000313" key="3">
    <source>
        <dbReference type="Proteomes" id="UP001283361"/>
    </source>
</evidence>
<organism evidence="2 3">
    <name type="scientific">Elysia crispata</name>
    <name type="common">lettuce slug</name>
    <dbReference type="NCBI Taxonomy" id="231223"/>
    <lineage>
        <taxon>Eukaryota</taxon>
        <taxon>Metazoa</taxon>
        <taxon>Spiralia</taxon>
        <taxon>Lophotrochozoa</taxon>
        <taxon>Mollusca</taxon>
        <taxon>Gastropoda</taxon>
        <taxon>Heterobranchia</taxon>
        <taxon>Euthyneura</taxon>
        <taxon>Panpulmonata</taxon>
        <taxon>Sacoglossa</taxon>
        <taxon>Placobranchoidea</taxon>
        <taxon>Plakobranchidae</taxon>
        <taxon>Elysia</taxon>
    </lineage>
</organism>
<dbReference type="AlphaFoldDB" id="A0AAE0XXF1"/>
<gene>
    <name evidence="2" type="ORF">RRG08_057583</name>
</gene>